<comment type="function">
    <text evidence="2">Catalyzes the condensation of isopentenyl diphosphate (IPP) with allylic pyrophosphates generating different type of terpenoids.</text>
</comment>
<dbReference type="Proteomes" id="UP000078486">
    <property type="component" value="Unassembled WGS sequence"/>
</dbReference>
<dbReference type="PANTHER" id="PTHR10291:SF0">
    <property type="entry name" value="DEHYDRODOLICHYL DIPHOSPHATE SYNTHASE 2"/>
    <property type="match status" value="1"/>
</dbReference>
<feature type="binding site" evidence="2">
    <location>
        <position position="28"/>
    </location>
    <ligand>
        <name>Mg(2+)</name>
        <dbReference type="ChEBI" id="CHEBI:18420"/>
    </ligand>
</feature>
<feature type="binding site" evidence="2">
    <location>
        <position position="33"/>
    </location>
    <ligand>
        <name>substrate</name>
    </ligand>
</feature>
<dbReference type="Pfam" id="PF01255">
    <property type="entry name" value="Prenyltransf"/>
    <property type="match status" value="1"/>
</dbReference>
<evidence type="ECO:0000256" key="1">
    <source>
        <dbReference type="ARBA" id="ARBA00022679"/>
    </source>
</evidence>
<dbReference type="AlphaFoldDB" id="A0A178IC41"/>
<dbReference type="GO" id="GO:0008834">
    <property type="term" value="F:ditrans,polycis-undecaprenyl-diphosphate synthase [(2E,6E)-farnesyl-diphosphate specific] activity"/>
    <property type="evidence" value="ECO:0007669"/>
    <property type="project" value="TreeGrafter"/>
</dbReference>
<dbReference type="InterPro" id="IPR036424">
    <property type="entry name" value="UPP_synth-like_sf"/>
</dbReference>
<reference evidence="3 4" key="1">
    <citation type="submission" date="2016-01" db="EMBL/GenBank/DDBJ databases">
        <title>High potential of lignocellulose degradation of a new Verrucomicrobia species.</title>
        <authorList>
            <person name="Wang Y."/>
            <person name="Shi Y."/>
            <person name="Qiu Z."/>
            <person name="Liu S."/>
            <person name="Yang H."/>
        </authorList>
    </citation>
    <scope>NUCLEOTIDE SEQUENCE [LARGE SCALE GENOMIC DNA]</scope>
    <source>
        <strain evidence="3 4">TSB47</strain>
    </source>
</reference>
<feature type="active site" evidence="2">
    <location>
        <position position="28"/>
    </location>
</feature>
<feature type="binding site" evidence="2">
    <location>
        <begin position="73"/>
        <end position="75"/>
    </location>
    <ligand>
        <name>substrate</name>
    </ligand>
</feature>
<feature type="binding site" evidence="2">
    <location>
        <position position="196"/>
    </location>
    <ligand>
        <name>substrate</name>
    </ligand>
</feature>
<dbReference type="OrthoDB" id="4191603at2"/>
<proteinExistence type="inferred from homology"/>
<keyword evidence="4" id="KW-1185">Reference proteome</keyword>
<feature type="binding site" evidence="2">
    <location>
        <begin position="202"/>
        <end position="204"/>
    </location>
    <ligand>
        <name>substrate</name>
    </ligand>
</feature>
<evidence type="ECO:0000256" key="2">
    <source>
        <dbReference type="HAMAP-Rule" id="MF_01139"/>
    </source>
</evidence>
<keyword evidence="1 2" id="KW-0808">Transferase</keyword>
<dbReference type="CDD" id="cd00475">
    <property type="entry name" value="Cis_IPPS"/>
    <property type="match status" value="1"/>
</dbReference>
<feature type="binding site" evidence="2">
    <location>
        <position position="77"/>
    </location>
    <ligand>
        <name>substrate</name>
    </ligand>
</feature>
<organism evidence="3 4">
    <name type="scientific">Termitidicoccus mucosus</name>
    <dbReference type="NCBI Taxonomy" id="1184151"/>
    <lineage>
        <taxon>Bacteria</taxon>
        <taxon>Pseudomonadati</taxon>
        <taxon>Verrucomicrobiota</taxon>
        <taxon>Opitutia</taxon>
        <taxon>Opitutales</taxon>
        <taxon>Opitutaceae</taxon>
        <taxon>Termitidicoccus</taxon>
    </lineage>
</organism>
<feature type="binding site" evidence="2">
    <location>
        <position position="215"/>
    </location>
    <ligand>
        <name>Mg(2+)</name>
        <dbReference type="ChEBI" id="CHEBI:18420"/>
    </ligand>
</feature>
<dbReference type="NCBIfam" id="TIGR00055">
    <property type="entry name" value="uppS"/>
    <property type="match status" value="1"/>
</dbReference>
<feature type="active site" description="Proton acceptor" evidence="2">
    <location>
        <position position="76"/>
    </location>
</feature>
<dbReference type="RefSeq" id="WP_068772473.1">
    <property type="nucleotide sequence ID" value="NZ_CP109796.1"/>
</dbReference>
<name>A0A178IC41_9BACT</name>
<evidence type="ECO:0000313" key="3">
    <source>
        <dbReference type="EMBL" id="OAM87602.1"/>
    </source>
</evidence>
<feature type="binding site" evidence="2">
    <location>
        <position position="45"/>
    </location>
    <ligand>
        <name>substrate</name>
    </ligand>
</feature>
<keyword evidence="2" id="KW-0479">Metal-binding</keyword>
<accession>A0A178IC41</accession>
<dbReference type="InterPro" id="IPR001441">
    <property type="entry name" value="UPP_synth-like"/>
</dbReference>
<dbReference type="FunFam" id="3.40.1180.10:FF:000001">
    <property type="entry name" value="(2E,6E)-farnesyl-diphosphate-specific ditrans,polycis-undecaprenyl-diphosphate synthase"/>
    <property type="match status" value="1"/>
</dbReference>
<dbReference type="NCBIfam" id="NF011405">
    <property type="entry name" value="PRK14830.1"/>
    <property type="match status" value="1"/>
</dbReference>
<comment type="subunit">
    <text evidence="2">Homodimer.</text>
</comment>
<protein>
    <recommendedName>
        <fullName evidence="2">Isoprenyl transferase</fullName>
        <ecNumber evidence="2">2.5.1.-</ecNumber>
    </recommendedName>
</protein>
<dbReference type="GO" id="GO:0016094">
    <property type="term" value="P:polyprenol biosynthetic process"/>
    <property type="evidence" value="ECO:0007669"/>
    <property type="project" value="TreeGrafter"/>
</dbReference>
<dbReference type="SUPFAM" id="SSF64005">
    <property type="entry name" value="Undecaprenyl diphosphate synthase"/>
    <property type="match status" value="1"/>
</dbReference>
<feature type="binding site" evidence="2">
    <location>
        <begin position="29"/>
        <end position="32"/>
    </location>
    <ligand>
        <name>substrate</name>
    </ligand>
</feature>
<dbReference type="EMBL" id="LRRQ01000167">
    <property type="protein sequence ID" value="OAM87602.1"/>
    <property type="molecule type" value="Genomic_DNA"/>
</dbReference>
<dbReference type="PANTHER" id="PTHR10291">
    <property type="entry name" value="DEHYDRODOLICHYL DIPHOSPHATE SYNTHASE FAMILY MEMBER"/>
    <property type="match status" value="1"/>
</dbReference>
<comment type="similarity">
    <text evidence="2">Belongs to the UPP synthase family.</text>
</comment>
<evidence type="ECO:0000313" key="4">
    <source>
        <dbReference type="Proteomes" id="UP000078486"/>
    </source>
</evidence>
<dbReference type="EC" id="2.5.1.-" evidence="2"/>
<dbReference type="Gene3D" id="3.40.1180.10">
    <property type="entry name" value="Decaprenyl diphosphate synthase-like"/>
    <property type="match status" value="1"/>
</dbReference>
<dbReference type="HAMAP" id="MF_01139">
    <property type="entry name" value="ISPT"/>
    <property type="match status" value="1"/>
</dbReference>
<keyword evidence="2" id="KW-0460">Magnesium</keyword>
<dbReference type="GO" id="GO:0005829">
    <property type="term" value="C:cytosol"/>
    <property type="evidence" value="ECO:0007669"/>
    <property type="project" value="TreeGrafter"/>
</dbReference>
<sequence length="260" mass="28770">MPANRNAPSQNAAATTSAVPAHVAIIMDGNGRWAKQRGLPRLEGHRRGSRTVRAITTAAFELGVRYLTLYAFSAENWKRPQDEVGGLMRLLEFFLKQELKTLHKNKIRLRTIGRTDALPAPVRKQLAATIAATADHARGTLVLALNYGSRDEIADAANAYAAAVAAGREPAGGCTWETFARHLYTADIPDPDLVIRTSGETRVSNFLLMQSAYAEFIFTPVLWPDFTKEDFAAALETYARRERRFGLTSEQIKGKLEVRN</sequence>
<dbReference type="STRING" id="1184151.AW736_22060"/>
<feature type="binding site" evidence="2">
    <location>
        <position position="79"/>
    </location>
    <ligand>
        <name>substrate</name>
    </ligand>
</feature>
<comment type="caution">
    <text evidence="3">The sequence shown here is derived from an EMBL/GenBank/DDBJ whole genome shotgun (WGS) entry which is preliminary data.</text>
</comment>
<comment type="cofactor">
    <cofactor evidence="2">
        <name>Mg(2+)</name>
        <dbReference type="ChEBI" id="CHEBI:18420"/>
    </cofactor>
    <text evidence="2">Binds 2 magnesium ions per subunit.</text>
</comment>
<feature type="binding site" evidence="2">
    <location>
        <position position="41"/>
    </location>
    <ligand>
        <name>substrate</name>
    </ligand>
</feature>
<dbReference type="GO" id="GO:0000287">
    <property type="term" value="F:magnesium ion binding"/>
    <property type="evidence" value="ECO:0007669"/>
    <property type="project" value="UniProtKB-UniRule"/>
</dbReference>
<gene>
    <name evidence="3" type="ORF">AW736_22060</name>
</gene>